<dbReference type="PROSITE" id="PS51194">
    <property type="entry name" value="HELICASE_CTER"/>
    <property type="match status" value="1"/>
</dbReference>
<dbReference type="InterPro" id="IPR018973">
    <property type="entry name" value="MZB"/>
</dbReference>
<reference evidence="5" key="1">
    <citation type="submission" date="2022-05" db="EMBL/GenBank/DDBJ databases">
        <title>Complete genome sequence of toluene-degrading Gulosibacter sediminis strain ACHW.36C.</title>
        <authorList>
            <person name="Wai A.C."/>
            <person name="Lai G.K."/>
            <person name="Griffin S.D."/>
            <person name="Leung F.C."/>
        </authorList>
    </citation>
    <scope>NUCLEOTIDE SEQUENCE [LARGE SCALE GENOMIC DNA]</scope>
    <source>
        <strain evidence="5">ACHW.36C</strain>
    </source>
</reference>
<proteinExistence type="predicted"/>
<dbReference type="Pfam" id="PF00270">
    <property type="entry name" value="DEAD"/>
    <property type="match status" value="1"/>
</dbReference>
<keyword evidence="2" id="KW-0067">ATP-binding</keyword>
<dbReference type="SUPFAM" id="SSF52540">
    <property type="entry name" value="P-loop containing nucleoside triphosphate hydrolases"/>
    <property type="match status" value="2"/>
</dbReference>
<accession>A0ABY4MW71</accession>
<feature type="domain" description="Helicase C-terminal" evidence="4">
    <location>
        <begin position="993"/>
        <end position="1155"/>
    </location>
</feature>
<dbReference type="PROSITE" id="PS51192">
    <property type="entry name" value="HELICASE_ATP_BIND_1"/>
    <property type="match status" value="1"/>
</dbReference>
<feature type="domain" description="Helicase ATP-binding" evidence="3">
    <location>
        <begin position="95"/>
        <end position="317"/>
    </location>
</feature>
<dbReference type="SMART" id="SM00490">
    <property type="entry name" value="HELICc"/>
    <property type="match status" value="1"/>
</dbReference>
<keyword evidence="1" id="KW-0547">Nucleotide-binding</keyword>
<keyword evidence="5" id="KW-0378">Hydrolase</keyword>
<evidence type="ECO:0000259" key="4">
    <source>
        <dbReference type="PROSITE" id="PS51194"/>
    </source>
</evidence>
<dbReference type="InterPro" id="IPR011545">
    <property type="entry name" value="DEAD/DEAH_box_helicase_dom"/>
</dbReference>
<evidence type="ECO:0000259" key="3">
    <source>
        <dbReference type="PROSITE" id="PS51192"/>
    </source>
</evidence>
<keyword evidence="5" id="KW-0347">Helicase</keyword>
<dbReference type="Gene3D" id="3.40.50.300">
    <property type="entry name" value="P-loop containing nucleotide triphosphate hydrolases"/>
    <property type="match status" value="2"/>
</dbReference>
<dbReference type="Pfam" id="PF00271">
    <property type="entry name" value="Helicase_C"/>
    <property type="match status" value="1"/>
</dbReference>
<dbReference type="InterPro" id="IPR014001">
    <property type="entry name" value="Helicase_ATP-bd"/>
</dbReference>
<dbReference type="PANTHER" id="PTHR47957:SF3">
    <property type="entry name" value="ATP-DEPENDENT HELICASE HRQ1"/>
    <property type="match status" value="1"/>
</dbReference>
<sequence length="2145" mass="232080">MAALLPSLQVGQLQGSIGDYIRTTFGLAERQVAEKLDEFLGDSTNGIFRGPYIRTRLPFRAAEREATEVLEWYGAPYPPHGHQLAAFERLSSARHTGGDGPRPTMVTTGTGSGKTEAFLYPILDHVLRMQRAGQTGMKALILYPMNALANDQARRLAQLISAHPELSGVSAGLFVGEAGPKRSKVSRDGLITDRGTMRAKAPDILLTNYKMLDQLLLRHDDQGIWQQSATSLQYLVLDEFHTYDGAQGTDVAMLLRRLGLALKRHWPQNPAARASLGIDAAAEAAPLGKITPVATSATLGGDDPTVMLDFANTVFGGGFDTGSVVGETRYTVAQWAAEAMRIPAGRPRLLGAEGVDAPAIDTTAVAAAVSGAGDEPLDLARRVVAELFTDPGEFVAADAEVLHDALRAHPLVLEVLERTAAPVALDALVAGILNGSVTRDADAAADTVNAVLAALSQVRAAVGFRAPSVDVNVWIREVTRLDRIAGPSVGFRWKDDGETFLQENQDAHSDAGRDAVPAVYCRHCGRSGWGIAVKSTGEHRALAPASVNPREESVRKTGNFRALIYADREADQHYEKNEPVPGFGWWDVRERSVFATHPGLEGGDVDTNILPVRWLDGEDAERDTRNDVCPACGQRDGIRFMGAAVATLLSVVTTSLFGDGELDDAEKKELVFTDSVQDAAHRAGFVQSRAHTFGLRNAIRRALGTQTRTLAELATEMLARATTQADRYRLLGPDIVDRESFRSFWQTADANNVDLPTRRRVAKRMAFDLSLEFGLQSSFARTLEKTGSVTAEVDTGTPELLERLAREAVSGFEFNAELGSDGEIAGPTLVAWARGVLEQLRSRGGIMHPWLKAYIKDSGLRYRVWGGRPHREGMPAFPKGRSAPAFARVGANPKHGKAEYLLDDLTSPTGWYARWTSRILDVPKEASGRLVRRLFDALAEGELVETHHVERGGTSPAFALAPERILVRPASDADLTAGNTMLECDSCGALTAGSPTTVAQLDGARCPVLQCHDGMLRRHALKPDNYYRTLYAESNMRRVVAREHTSLLPDDVRLAYEQAFKGAETQPDAPNVLVATPTLEMGIDIGDLSTVVLASLPRTVANYVQRVGRAGRLSGSALALAFVPGRHDQLAWYQEPLELINGEVPAPATYLDAVEILKRQFLATIFDEIAARGGQQGTRRAIDVLASADADTPLGHVIDEIQEFGGELLERYLACFDTVDADGARRSLLRDDSVAELRAWLRAGDDGVVPVAADLAAASRAFALEVDRLDRRITETSRLIEELEKRAEAPAATEEDASELRAAVSIHRMLRRTRAELDNEFWVAALERVGVLPNYTLLDDAVDLDVAVSWIDADTQVFAQESFRYTRDASNAIRDFAPGATFYAQGLAIEVDSVETGANGEAVHTWVCCPTCGHVHDLTLEQVAELGPCPRCGEAAFADTGQQLLAIELEKVSAQVRRDEHLISDASDERVQHHFTMLDLADIDPDAVLTQWFDAKTGFGVKYARAVTLRTLNLGTQRDGSGSAERLLGGVTTSAPLFRVCRECGHRDTEPGDNSWREHQPWCSHRKLRDEDPVQVALARTLETQGLLLRLPDAVQTDEFVLPSLAAALRLGLREVIGGDPQHLDIALVRDVSHAGAGTATFTGLLVHDRVPGGTGYLADHATPDGLERILVSALEVLEACVCQHEQRAACHRCLLPFAPGRATKNVWRSTGVRVLRQLLGVPRDDVESAPRHHWEVKAEDPGKRDSGSALEQQFRTALLGGLEVMAATVTQQPTTFGNSLTVTMPQRSLITVQPEQHLAGARPDFLFESSNAADGRLAVFLDGYQFHATQAIDRLADDAAKRAAIRETGTTVISLTWEDVDEFLRGVPAELPSWARESRTYDGLGTQLGLNAGDIERIFANPMSRILDWMRDPQLAMSAWQRILAALPMLMIGTGQTAELGERSVAAAALECLDAPLPPGAPTAAQRRDGSFVAVTQYQPGGSGPTFTSALVLDDGADALADAGFRAQWREYLHWSNVLGHDAANTVVSTRSLLAGASDVAATPAVPGGTPDYAFGSQWQLALEYALPDEVEALAPLQQAGVVPAPEVGEELETGVLVLASWPDARLAFAPGLGESELALVRDAGFEARDAAGIINYFTERGGA</sequence>
<evidence type="ECO:0000256" key="2">
    <source>
        <dbReference type="ARBA" id="ARBA00022840"/>
    </source>
</evidence>
<dbReference type="InterPro" id="IPR001650">
    <property type="entry name" value="Helicase_C-like"/>
</dbReference>
<protein>
    <submittedName>
        <fullName evidence="5">DEAD/DEAH box helicase</fullName>
    </submittedName>
</protein>
<dbReference type="SMART" id="SM00487">
    <property type="entry name" value="DEXDc"/>
    <property type="match status" value="1"/>
</dbReference>
<name>A0ABY4MW71_9MICO</name>
<dbReference type="PANTHER" id="PTHR47957">
    <property type="entry name" value="ATP-DEPENDENT HELICASE HRQ1"/>
    <property type="match status" value="1"/>
</dbReference>
<dbReference type="EMBL" id="CP097160">
    <property type="protein sequence ID" value="UQN13960.1"/>
    <property type="molecule type" value="Genomic_DNA"/>
</dbReference>
<dbReference type="InterPro" id="IPR027417">
    <property type="entry name" value="P-loop_NTPase"/>
</dbReference>
<evidence type="ECO:0000256" key="1">
    <source>
        <dbReference type="ARBA" id="ARBA00022741"/>
    </source>
</evidence>
<evidence type="ECO:0000313" key="5">
    <source>
        <dbReference type="EMBL" id="UQN13960.1"/>
    </source>
</evidence>
<dbReference type="Pfam" id="PF09369">
    <property type="entry name" value="MZB"/>
    <property type="match status" value="1"/>
</dbReference>
<organism evidence="5">
    <name type="scientific">Gulosibacter sediminis</name>
    <dbReference type="NCBI Taxonomy" id="1729695"/>
    <lineage>
        <taxon>Bacteria</taxon>
        <taxon>Bacillati</taxon>
        <taxon>Actinomycetota</taxon>
        <taxon>Actinomycetes</taxon>
        <taxon>Micrococcales</taxon>
        <taxon>Microbacteriaceae</taxon>
        <taxon>Gulosibacter</taxon>
    </lineage>
</organism>
<gene>
    <name evidence="5" type="ORF">M3M28_07745</name>
</gene>
<dbReference type="GO" id="GO:0004386">
    <property type="term" value="F:helicase activity"/>
    <property type="evidence" value="ECO:0007669"/>
    <property type="project" value="UniProtKB-KW"/>
</dbReference>